<evidence type="ECO:0000313" key="4">
    <source>
        <dbReference type="Proteomes" id="UP001523216"/>
    </source>
</evidence>
<dbReference type="InterPro" id="IPR002525">
    <property type="entry name" value="Transp_IS110-like_N"/>
</dbReference>
<name>A0ABT0XWT5_9ACTN</name>
<accession>A0ABT0XWT5</accession>
<dbReference type="InterPro" id="IPR047650">
    <property type="entry name" value="Transpos_IS110"/>
</dbReference>
<evidence type="ECO:0000313" key="3">
    <source>
        <dbReference type="EMBL" id="MCM4078224.1"/>
    </source>
</evidence>
<dbReference type="RefSeq" id="WP_251798069.1">
    <property type="nucleotide sequence ID" value="NZ_JAMQOL010000015.1"/>
</dbReference>
<reference evidence="3 4" key="1">
    <citation type="submission" date="2022-06" db="EMBL/GenBank/DDBJ databases">
        <title>Actinoplanes abujensis sp. nov., isolated from Nigerian arid soil.</title>
        <authorList>
            <person name="Ding P."/>
        </authorList>
    </citation>
    <scope>NUCLEOTIDE SEQUENCE [LARGE SCALE GENOMIC DNA]</scope>
    <source>
        <strain evidence="4">TRM88002</strain>
    </source>
</reference>
<sequence length="411" mass="45348">MIWVGDDWAEDHHDVELLDDDGRRLARARLPEGLEGISRLHALIAEHMPASWADLEPAEAAARVQIGIETDRGTWVQALLSAGYQVFAINPMSAARYRERHSTSGAKSDAGDAHVLAEVVRLDHAHHRQVAGDSPLAEAVKLVARAHQSLIWDRTRQVLRLRSTLREFFPAALQAFDDLTAGEALELLDRAPDPDRAARLPRVTIVAALRRAGRRDLDGRATTIQQTLKADQLRQPRPVQNAYAAIVSSQVQLINILNIEIAELGQVVTSHFGRHRDAERYLSLPGLGAVLGARILGEFGDDPHRYADGKARRNYAGTSPITRASGSRRVVLARYARNRRLADAVHQWAFCAMRGSPGARAYYQALRERGTGHQAALRQLGNRLVGILHGCLKTSSAYDEATAWAHLQPTT</sequence>
<feature type="domain" description="Transposase IS116/IS110/IS902 C-terminal" evidence="2">
    <location>
        <begin position="281"/>
        <end position="364"/>
    </location>
</feature>
<dbReference type="Proteomes" id="UP001523216">
    <property type="component" value="Unassembled WGS sequence"/>
</dbReference>
<feature type="domain" description="Transposase IS110-like N-terminal" evidence="1">
    <location>
        <begin position="4"/>
        <end position="170"/>
    </location>
</feature>
<evidence type="ECO:0000259" key="2">
    <source>
        <dbReference type="Pfam" id="PF02371"/>
    </source>
</evidence>
<gene>
    <name evidence="3" type="ORF">LXN57_11675</name>
</gene>
<dbReference type="NCBIfam" id="NF033542">
    <property type="entry name" value="transpos_IS110"/>
    <property type="match status" value="1"/>
</dbReference>
<evidence type="ECO:0000259" key="1">
    <source>
        <dbReference type="Pfam" id="PF01548"/>
    </source>
</evidence>
<dbReference type="Pfam" id="PF02371">
    <property type="entry name" value="Transposase_20"/>
    <property type="match status" value="1"/>
</dbReference>
<dbReference type="PANTHER" id="PTHR33055:SF3">
    <property type="entry name" value="PUTATIVE TRANSPOSASE FOR IS117-RELATED"/>
    <property type="match status" value="1"/>
</dbReference>
<dbReference type="PANTHER" id="PTHR33055">
    <property type="entry name" value="TRANSPOSASE FOR INSERTION SEQUENCE ELEMENT IS1111A"/>
    <property type="match status" value="1"/>
</dbReference>
<protein>
    <submittedName>
        <fullName evidence="3">IS110 family transposase</fullName>
    </submittedName>
</protein>
<keyword evidence="4" id="KW-1185">Reference proteome</keyword>
<dbReference type="Pfam" id="PF01548">
    <property type="entry name" value="DEDD_Tnp_IS110"/>
    <property type="match status" value="1"/>
</dbReference>
<dbReference type="InterPro" id="IPR003346">
    <property type="entry name" value="Transposase_20"/>
</dbReference>
<comment type="caution">
    <text evidence="3">The sequence shown here is derived from an EMBL/GenBank/DDBJ whole genome shotgun (WGS) entry which is preliminary data.</text>
</comment>
<organism evidence="3 4">
    <name type="scientific">Paractinoplanes hotanensis</name>
    <dbReference type="NCBI Taxonomy" id="2906497"/>
    <lineage>
        <taxon>Bacteria</taxon>
        <taxon>Bacillati</taxon>
        <taxon>Actinomycetota</taxon>
        <taxon>Actinomycetes</taxon>
        <taxon>Micromonosporales</taxon>
        <taxon>Micromonosporaceae</taxon>
        <taxon>Paractinoplanes</taxon>
    </lineage>
</organism>
<proteinExistence type="predicted"/>
<dbReference type="EMBL" id="JAMQOL010000015">
    <property type="protein sequence ID" value="MCM4078224.1"/>
    <property type="molecule type" value="Genomic_DNA"/>
</dbReference>